<evidence type="ECO:0000313" key="4">
    <source>
        <dbReference type="Proteomes" id="UP000266239"/>
    </source>
</evidence>
<comment type="caution">
    <text evidence="3">The sequence shown here is derived from an EMBL/GenBank/DDBJ whole genome shotgun (WGS) entry which is preliminary data.</text>
</comment>
<evidence type="ECO:0000256" key="1">
    <source>
        <dbReference type="SAM" id="MobiDB-lite"/>
    </source>
</evidence>
<dbReference type="InterPro" id="IPR049567">
    <property type="entry name" value="WDR59-like"/>
</dbReference>
<dbReference type="GO" id="GO:0034198">
    <property type="term" value="P:cellular response to amino acid starvation"/>
    <property type="evidence" value="ECO:0007669"/>
    <property type="project" value="TreeGrafter"/>
</dbReference>
<organism evidence="3 4">
    <name type="scientific">Aphanomyces astaci</name>
    <name type="common">Crayfish plague agent</name>
    <dbReference type="NCBI Taxonomy" id="112090"/>
    <lineage>
        <taxon>Eukaryota</taxon>
        <taxon>Sar</taxon>
        <taxon>Stramenopiles</taxon>
        <taxon>Oomycota</taxon>
        <taxon>Saprolegniomycetes</taxon>
        <taxon>Saprolegniales</taxon>
        <taxon>Verrucalvaceae</taxon>
        <taxon>Aphanomyces</taxon>
    </lineage>
</organism>
<feature type="region of interest" description="Disordered" evidence="1">
    <location>
        <begin position="541"/>
        <end position="560"/>
    </location>
</feature>
<gene>
    <name evidence="3" type="ORF">DYB25_010277</name>
</gene>
<dbReference type="Gene3D" id="3.30.530.20">
    <property type="match status" value="1"/>
</dbReference>
<dbReference type="GO" id="GO:1904263">
    <property type="term" value="P:positive regulation of TORC1 signaling"/>
    <property type="evidence" value="ECO:0007669"/>
    <property type="project" value="TreeGrafter"/>
</dbReference>
<feature type="domain" description="DEP" evidence="2">
    <location>
        <begin position="35"/>
        <end position="110"/>
    </location>
</feature>
<dbReference type="PROSITE" id="PS50186">
    <property type="entry name" value="DEP"/>
    <property type="match status" value="1"/>
</dbReference>
<dbReference type="GO" id="GO:0035859">
    <property type="term" value="C:Seh1-associated complex"/>
    <property type="evidence" value="ECO:0007669"/>
    <property type="project" value="TreeGrafter"/>
</dbReference>
<feature type="compositionally biased region" description="Polar residues" evidence="1">
    <location>
        <begin position="1004"/>
        <end position="1015"/>
    </location>
</feature>
<name>A0A397C0I9_APHAT</name>
<dbReference type="InterPro" id="IPR023393">
    <property type="entry name" value="START-like_dom_sf"/>
</dbReference>
<dbReference type="Proteomes" id="UP000266239">
    <property type="component" value="Unassembled WGS sequence"/>
</dbReference>
<dbReference type="InterPro" id="IPR000591">
    <property type="entry name" value="DEP_dom"/>
</dbReference>
<dbReference type="InterPro" id="IPR036388">
    <property type="entry name" value="WH-like_DNA-bd_sf"/>
</dbReference>
<dbReference type="PANTHER" id="PTHR46170:SF1">
    <property type="entry name" value="GATOR COMPLEX PROTEIN WDR59"/>
    <property type="match status" value="1"/>
</dbReference>
<dbReference type="InterPro" id="IPR036390">
    <property type="entry name" value="WH_DNA-bd_sf"/>
</dbReference>
<sequence>MSSEELPERSGAAASVFPAGDSKDAILLQEVSTSLRSNLEIKDRRSFLRTHSLCFVGSEAVSFLVSAGHAPTRDAAVSLGQRLLCNQFIRGLSNSDGAFLDNSHLFRFLEDEATPVRKAAVSTTRPSPRPSSRIRPPASAFRGIYSGGRSWIESSFSSSSYRVQQKNRSMDGYDPWYHHDEIASSDAAARTQSLVDEQRAARLRKSSFCPIESILAVAPTSTVGFSATCSFYFSPHTTHHSIALTVPIVTAMKTAFSSHNMHARETSVHMLRNQVLKAADASDKNWMYLKNITGHHGNDVRIFCRTAAGGVQTVLTVGPVHVAPSTFVQHFLDPSERRKMDALFESSQTVEDLLMAHRRRNKLKQNTAYVHEVFSRAAAAPWVDEAHPIPDEVAWAVQPSEAMAGMYPEGEKQQHMASSGGRGKTDGGVQRVLYRTMASPSAVLSARDFVTFQDCFSMDNGAHCVYEISVEHRDIPSKMEVFDFVGHKDLVKGFAWRHQEADHGNPTGVFQLISWSKQQELRMWKVDMALLEGCGLAKSYPSNQNQNQNQPPHSSDWSCLVDDNAVTSSVDAGPSTPYGVPPTSRHHSTHVMSAYKFDLTALKADFIPLPLPPPPPLHATTSTTTIPSHPPLAVESNDNKTTSTTSTRHRRDVMANVEEWHPAHDPAANRVMTSHPPHPLHGGGGGGIDDDVLCLSSAGGPAAAAIRPTIREPVRRVSGGCFSGPNCLVYFDSRVAIGQSKVLHTSARPVVVLPPPTSGSSSRPPLSFMTTTNNMDFNVFVDEPDNGTVSHESDDHNTLYLSRQFLPHHPSPPSYPRHRHSHATALPSTLMSTTNLTTTSSTITTSTTTTTSNYQTNNNADSTLVLRVHILDCANLCHHSSMLITTPDVHAAAAAAAGNIEQAQMWSILSVSTGLDSIDGSALHLPPWHAHPFGSSLVRHMLELYEAAGDVSTLAAIVCAVHLSQPPPPSPSSARRLVMEAPATRTTSSGSTDSIDDDAVLSPRRSSTAKDQPNLSPLLDRSDLARYDGYKRAQADLLYRQGATNARCDLLKHLHTPSDPHVGLTLAVYCCHCGRVRQTT</sequence>
<accession>A0A397C0I9</accession>
<dbReference type="GO" id="GO:0035591">
    <property type="term" value="F:signaling adaptor activity"/>
    <property type="evidence" value="ECO:0007669"/>
    <property type="project" value="TreeGrafter"/>
</dbReference>
<dbReference type="PANTHER" id="PTHR46170">
    <property type="entry name" value="GATOR COMPLEX PROTEIN WDR59"/>
    <property type="match status" value="1"/>
</dbReference>
<feature type="compositionally biased region" description="Low complexity" evidence="1">
    <location>
        <begin position="984"/>
        <end position="993"/>
    </location>
</feature>
<dbReference type="VEuPathDB" id="FungiDB:H257_05342"/>
<dbReference type="GO" id="GO:0005774">
    <property type="term" value="C:vacuolar membrane"/>
    <property type="evidence" value="ECO:0007669"/>
    <property type="project" value="TreeGrafter"/>
</dbReference>
<feature type="region of interest" description="Disordered" evidence="1">
    <location>
        <begin position="613"/>
        <end position="648"/>
    </location>
</feature>
<feature type="region of interest" description="Disordered" evidence="1">
    <location>
        <begin position="568"/>
        <end position="587"/>
    </location>
</feature>
<dbReference type="SMART" id="SM00049">
    <property type="entry name" value="DEP"/>
    <property type="match status" value="1"/>
</dbReference>
<dbReference type="GO" id="GO:0035556">
    <property type="term" value="P:intracellular signal transduction"/>
    <property type="evidence" value="ECO:0007669"/>
    <property type="project" value="InterPro"/>
</dbReference>
<feature type="region of interest" description="Disordered" evidence="1">
    <location>
        <begin position="980"/>
        <end position="1017"/>
    </location>
</feature>
<dbReference type="AlphaFoldDB" id="A0A397C0I9"/>
<protein>
    <recommendedName>
        <fullName evidence="2">DEP domain-containing protein</fullName>
    </recommendedName>
</protein>
<feature type="compositionally biased region" description="Low complexity" evidence="1">
    <location>
        <begin position="618"/>
        <end position="627"/>
    </location>
</feature>
<dbReference type="CDD" id="cd04371">
    <property type="entry name" value="DEP"/>
    <property type="match status" value="1"/>
</dbReference>
<evidence type="ECO:0000259" key="2">
    <source>
        <dbReference type="PROSITE" id="PS50186"/>
    </source>
</evidence>
<dbReference type="EMBL" id="QUTA01001541">
    <property type="protein sequence ID" value="RHY32203.1"/>
    <property type="molecule type" value="Genomic_DNA"/>
</dbReference>
<dbReference type="Pfam" id="PF00610">
    <property type="entry name" value="DEP"/>
    <property type="match status" value="1"/>
</dbReference>
<dbReference type="SUPFAM" id="SSF46785">
    <property type="entry name" value="Winged helix' DNA-binding domain"/>
    <property type="match status" value="1"/>
</dbReference>
<dbReference type="Gene3D" id="1.10.10.10">
    <property type="entry name" value="Winged helix-like DNA-binding domain superfamily/Winged helix DNA-binding domain"/>
    <property type="match status" value="1"/>
</dbReference>
<evidence type="ECO:0000313" key="3">
    <source>
        <dbReference type="EMBL" id="RHY32203.1"/>
    </source>
</evidence>
<proteinExistence type="predicted"/>
<reference evidence="3 4" key="1">
    <citation type="submission" date="2018-08" db="EMBL/GenBank/DDBJ databases">
        <title>Aphanomyces genome sequencing and annotation.</title>
        <authorList>
            <person name="Minardi D."/>
            <person name="Oidtmann B."/>
            <person name="Van Der Giezen M."/>
            <person name="Studholme D.J."/>
        </authorList>
    </citation>
    <scope>NUCLEOTIDE SEQUENCE [LARGE SCALE GENOMIC DNA]</scope>
    <source>
        <strain evidence="3 4">Yx</strain>
    </source>
</reference>
<dbReference type="SUPFAM" id="SSF55961">
    <property type="entry name" value="Bet v1-like"/>
    <property type="match status" value="1"/>
</dbReference>